<evidence type="ECO:0000313" key="2">
    <source>
        <dbReference type="Proteomes" id="UP000199220"/>
    </source>
</evidence>
<organism evidence="1 2">
    <name type="scientific">Ruania alba</name>
    <dbReference type="NCBI Taxonomy" id="648782"/>
    <lineage>
        <taxon>Bacteria</taxon>
        <taxon>Bacillati</taxon>
        <taxon>Actinomycetota</taxon>
        <taxon>Actinomycetes</taxon>
        <taxon>Micrococcales</taxon>
        <taxon>Ruaniaceae</taxon>
        <taxon>Ruania</taxon>
    </lineage>
</organism>
<proteinExistence type="predicted"/>
<keyword evidence="2" id="KW-1185">Reference proteome</keyword>
<dbReference type="AlphaFoldDB" id="A0A1H5MJS7"/>
<dbReference type="Proteomes" id="UP000199220">
    <property type="component" value="Unassembled WGS sequence"/>
</dbReference>
<dbReference type="EMBL" id="FNTX01000002">
    <property type="protein sequence ID" value="SEE89645.1"/>
    <property type="molecule type" value="Genomic_DNA"/>
</dbReference>
<dbReference type="OrthoDB" id="5183945at2"/>
<dbReference type="RefSeq" id="WP_089774235.1">
    <property type="nucleotide sequence ID" value="NZ_FNTX01000002.1"/>
</dbReference>
<accession>A0A1H5MJS7</accession>
<evidence type="ECO:0008006" key="3">
    <source>
        <dbReference type="Google" id="ProtNLM"/>
    </source>
</evidence>
<reference evidence="2" key="1">
    <citation type="submission" date="2016-10" db="EMBL/GenBank/DDBJ databases">
        <authorList>
            <person name="Varghese N."/>
            <person name="Submissions S."/>
        </authorList>
    </citation>
    <scope>NUCLEOTIDE SEQUENCE [LARGE SCALE GENOMIC DNA]</scope>
    <source>
        <strain evidence="2">DSM 21368</strain>
    </source>
</reference>
<name>A0A1H5MJS7_9MICO</name>
<evidence type="ECO:0000313" key="1">
    <source>
        <dbReference type="EMBL" id="SEE89645.1"/>
    </source>
</evidence>
<dbReference type="STRING" id="648782.SAMN04488554_3450"/>
<sequence length="177" mass="19344">MTSRNIPRRALAIAVVGVLTTVAFGWRVSEQARETWWPSGAHAAVGPGEDFGGIQVELDGIEPAGQVVDWDGPWTPPAGFRAWRVSLAVTTRQSDFSSVEVLVEDTQGRQFAAGENVPFDPEGYEWSLAVTVPESGDDPIPEVQHLLVLLPADAEPAAVRIDALWVMRPEYIRLEVE</sequence>
<protein>
    <recommendedName>
        <fullName evidence="3">DUF4352 domain-containing protein</fullName>
    </recommendedName>
</protein>
<gene>
    <name evidence="1" type="ORF">SAMN04488554_3450</name>
</gene>